<feature type="signal peptide" evidence="2">
    <location>
        <begin position="1"/>
        <end position="26"/>
    </location>
</feature>
<dbReference type="Proteomes" id="UP000541185">
    <property type="component" value="Unassembled WGS sequence"/>
</dbReference>
<dbReference type="Gene3D" id="3.40.190.10">
    <property type="entry name" value="Periplasmic binding protein-like II"/>
    <property type="match status" value="1"/>
</dbReference>
<proteinExistence type="inferred from homology"/>
<dbReference type="PANTHER" id="PTHR42928:SF5">
    <property type="entry name" value="BLR1237 PROTEIN"/>
    <property type="match status" value="1"/>
</dbReference>
<sequence>MPIPLRRRTFLAASALLAGAQAGAQADPKFPPVVKLVVPFPPGGSNDVVARALAPLLSKRLNTSVIVDNRAGAAGVIGSDYVAKAPRDGSVLLLSSSSFLTSAATQPKLPYDPLAAFAPVALMANGPMLLAVPASAPYKTQADLLAAARSRPGALNYGSSGIGSLGHLATELLNAQAGVQTAHVPYKGASEALLGLVSGQIQLMVSNYSSLASQIKAGKLTALAVTSPARSNAFPELPPISDAVPGYGVEIWVGLLAPAGTPAPLVARLNREMNALADAPELRAVLDPDGAAPMRLDPAAFGTRMKEELAQWKRIAAERHISTE</sequence>
<comment type="caution">
    <text evidence="3">The sequence shown here is derived from an EMBL/GenBank/DDBJ whole genome shotgun (WGS) entry which is preliminary data.</text>
</comment>
<evidence type="ECO:0000256" key="2">
    <source>
        <dbReference type="SAM" id="SignalP"/>
    </source>
</evidence>
<gene>
    <name evidence="3" type="ORF">HHL11_04590</name>
</gene>
<protein>
    <submittedName>
        <fullName evidence="3">Tripartite tricarboxylate transporter substrate binding protein</fullName>
    </submittedName>
</protein>
<comment type="similarity">
    <text evidence="1">Belongs to the UPF0065 (bug) family.</text>
</comment>
<keyword evidence="4" id="KW-1185">Reference proteome</keyword>
<name>A0A848H5N0_9BURK</name>
<dbReference type="RefSeq" id="WP_169417258.1">
    <property type="nucleotide sequence ID" value="NZ_JABBFX010000001.1"/>
</dbReference>
<dbReference type="PANTHER" id="PTHR42928">
    <property type="entry name" value="TRICARBOXYLATE-BINDING PROTEIN"/>
    <property type="match status" value="1"/>
</dbReference>
<evidence type="ECO:0000313" key="4">
    <source>
        <dbReference type="Proteomes" id="UP000541185"/>
    </source>
</evidence>
<dbReference type="AlphaFoldDB" id="A0A848H5N0"/>
<evidence type="ECO:0000256" key="1">
    <source>
        <dbReference type="ARBA" id="ARBA00006987"/>
    </source>
</evidence>
<evidence type="ECO:0000313" key="3">
    <source>
        <dbReference type="EMBL" id="NML43018.1"/>
    </source>
</evidence>
<reference evidence="3 4" key="1">
    <citation type="submission" date="2020-04" db="EMBL/GenBank/DDBJ databases">
        <title>Ramlibacter sp. G-1-2-2 isolated from soil.</title>
        <authorList>
            <person name="Dahal R.H."/>
        </authorList>
    </citation>
    <scope>NUCLEOTIDE SEQUENCE [LARGE SCALE GENOMIC DNA]</scope>
    <source>
        <strain evidence="3 4">G-1-2-2</strain>
    </source>
</reference>
<dbReference type="InterPro" id="IPR005064">
    <property type="entry name" value="BUG"/>
</dbReference>
<dbReference type="InterPro" id="IPR042100">
    <property type="entry name" value="Bug_dom1"/>
</dbReference>
<dbReference type="PIRSF" id="PIRSF017082">
    <property type="entry name" value="YflP"/>
    <property type="match status" value="1"/>
</dbReference>
<dbReference type="InterPro" id="IPR006311">
    <property type="entry name" value="TAT_signal"/>
</dbReference>
<dbReference type="PROSITE" id="PS51318">
    <property type="entry name" value="TAT"/>
    <property type="match status" value="1"/>
</dbReference>
<organism evidence="3 4">
    <name type="scientific">Ramlibacter agri</name>
    <dbReference type="NCBI Taxonomy" id="2728837"/>
    <lineage>
        <taxon>Bacteria</taxon>
        <taxon>Pseudomonadati</taxon>
        <taxon>Pseudomonadota</taxon>
        <taxon>Betaproteobacteria</taxon>
        <taxon>Burkholderiales</taxon>
        <taxon>Comamonadaceae</taxon>
        <taxon>Ramlibacter</taxon>
    </lineage>
</organism>
<dbReference type="SUPFAM" id="SSF53850">
    <property type="entry name" value="Periplasmic binding protein-like II"/>
    <property type="match status" value="1"/>
</dbReference>
<accession>A0A848H5N0</accession>
<dbReference type="EMBL" id="JABBFX010000001">
    <property type="protein sequence ID" value="NML43018.1"/>
    <property type="molecule type" value="Genomic_DNA"/>
</dbReference>
<dbReference type="Gene3D" id="3.40.190.150">
    <property type="entry name" value="Bordetella uptake gene, domain 1"/>
    <property type="match status" value="1"/>
</dbReference>
<keyword evidence="2" id="KW-0732">Signal</keyword>
<dbReference type="Pfam" id="PF03401">
    <property type="entry name" value="TctC"/>
    <property type="match status" value="1"/>
</dbReference>
<feature type="chain" id="PRO_5032822857" evidence="2">
    <location>
        <begin position="27"/>
        <end position="324"/>
    </location>
</feature>